<dbReference type="InterPro" id="IPR047655">
    <property type="entry name" value="Transpos_IS630-like"/>
</dbReference>
<dbReference type="PANTHER" id="PTHR23022:SF129">
    <property type="entry name" value="TRANSPOSABLE ELEMENT TC3 TRANSPOSASE"/>
    <property type="match status" value="1"/>
</dbReference>
<comment type="subcellular location">
    <subcellularLocation>
        <location evidence="1">Nucleus</location>
    </subcellularLocation>
</comment>
<dbReference type="Gene3D" id="1.10.10.60">
    <property type="entry name" value="Homeodomain-like"/>
    <property type="match status" value="1"/>
</dbReference>
<evidence type="ECO:0000313" key="5">
    <source>
        <dbReference type="Proteomes" id="UP001153954"/>
    </source>
</evidence>
<sequence length="337" mass="39688">MGRKKSLTSGEIGKIKILCEEGYSLRKIAKRIGRSHQVISNFLDDRENYGKNFKGRTKFATTERERRAILREASNSTLTARQIAHNVGTKASVRTVQRIICNCPHLKRLKMKRKPCLKEHHCTEHLQFARNNMHWAKEWYKVIFSDEKIFNLDGPDGYSYYFHDLRKNEIILSRRRKDAGTVMVWGAISYNGPIDLVLIQGRQNSRSYINLLKKEICKFSSATDDKSFIFQHDDASIHRAHDVRQWFQQNNINVLDWPSLSPDLNIIENVWGWLSRELYKNGKQYNNKQDLEKGIKNCWSKLPIKYIRSLFDSMSSRIFDLIQKREKALIINQYLFK</sequence>
<evidence type="ECO:0000313" key="4">
    <source>
        <dbReference type="EMBL" id="CAH2103048.1"/>
    </source>
</evidence>
<dbReference type="InterPro" id="IPR052338">
    <property type="entry name" value="Transposase_5"/>
</dbReference>
<dbReference type="InterPro" id="IPR036388">
    <property type="entry name" value="WH-like_DNA-bd_sf"/>
</dbReference>
<reference evidence="4" key="1">
    <citation type="submission" date="2022-03" db="EMBL/GenBank/DDBJ databases">
        <authorList>
            <person name="Tunstrom K."/>
        </authorList>
    </citation>
    <scope>NUCLEOTIDE SEQUENCE</scope>
</reference>
<dbReference type="InterPro" id="IPR025246">
    <property type="entry name" value="IS30-like_HTH"/>
</dbReference>
<keyword evidence="5" id="KW-1185">Reference proteome</keyword>
<dbReference type="EMBL" id="CAKOGL010000025">
    <property type="protein sequence ID" value="CAH2103048.1"/>
    <property type="molecule type" value="Genomic_DNA"/>
</dbReference>
<dbReference type="GO" id="GO:0005634">
    <property type="term" value="C:nucleus"/>
    <property type="evidence" value="ECO:0007669"/>
    <property type="project" value="UniProtKB-SubCell"/>
</dbReference>
<dbReference type="SUPFAM" id="SSF46689">
    <property type="entry name" value="Homeodomain-like"/>
    <property type="match status" value="1"/>
</dbReference>
<dbReference type="PANTHER" id="PTHR23022">
    <property type="entry name" value="TRANSPOSABLE ELEMENT-RELATED"/>
    <property type="match status" value="1"/>
</dbReference>
<evidence type="ECO:0000259" key="3">
    <source>
        <dbReference type="Pfam" id="PF13936"/>
    </source>
</evidence>
<dbReference type="GO" id="GO:0003676">
    <property type="term" value="F:nucleic acid binding"/>
    <property type="evidence" value="ECO:0007669"/>
    <property type="project" value="InterPro"/>
</dbReference>
<proteinExistence type="predicted"/>
<dbReference type="InterPro" id="IPR009057">
    <property type="entry name" value="Homeodomain-like_sf"/>
</dbReference>
<name>A0AAU9UV37_EUPED</name>
<evidence type="ECO:0000259" key="2">
    <source>
        <dbReference type="Pfam" id="PF13358"/>
    </source>
</evidence>
<comment type="caution">
    <text evidence="4">The sequence shown here is derived from an EMBL/GenBank/DDBJ whole genome shotgun (WGS) entry which is preliminary data.</text>
</comment>
<dbReference type="Gene3D" id="1.10.10.10">
    <property type="entry name" value="Winged helix-like DNA-binding domain superfamily/Winged helix DNA-binding domain"/>
    <property type="match status" value="1"/>
</dbReference>
<evidence type="ECO:0008006" key="6">
    <source>
        <dbReference type="Google" id="ProtNLM"/>
    </source>
</evidence>
<accession>A0AAU9UV37</accession>
<dbReference type="Pfam" id="PF13936">
    <property type="entry name" value="HTH_38"/>
    <property type="match status" value="1"/>
</dbReference>
<protein>
    <recommendedName>
        <fullName evidence="6">Transposase</fullName>
    </recommendedName>
</protein>
<evidence type="ECO:0000256" key="1">
    <source>
        <dbReference type="ARBA" id="ARBA00004123"/>
    </source>
</evidence>
<dbReference type="InterPro" id="IPR038717">
    <property type="entry name" value="Tc1-like_DDE_dom"/>
</dbReference>
<feature type="domain" description="Tc1-like transposase DDE" evidence="2">
    <location>
        <begin position="142"/>
        <end position="291"/>
    </location>
</feature>
<dbReference type="AlphaFoldDB" id="A0AAU9UV37"/>
<dbReference type="Pfam" id="PF13358">
    <property type="entry name" value="DDE_3"/>
    <property type="match status" value="1"/>
</dbReference>
<feature type="domain" description="Transposase IS30-like HTH" evidence="3">
    <location>
        <begin position="5"/>
        <end position="41"/>
    </location>
</feature>
<gene>
    <name evidence="4" type="ORF">EEDITHA_LOCUS17602</name>
</gene>
<dbReference type="InterPro" id="IPR036397">
    <property type="entry name" value="RNaseH_sf"/>
</dbReference>
<dbReference type="NCBIfam" id="NF033545">
    <property type="entry name" value="transpos_IS630"/>
    <property type="match status" value="1"/>
</dbReference>
<dbReference type="Proteomes" id="UP001153954">
    <property type="component" value="Unassembled WGS sequence"/>
</dbReference>
<organism evidence="4 5">
    <name type="scientific">Euphydryas editha</name>
    <name type="common">Edith's checkerspot</name>
    <dbReference type="NCBI Taxonomy" id="104508"/>
    <lineage>
        <taxon>Eukaryota</taxon>
        <taxon>Metazoa</taxon>
        <taxon>Ecdysozoa</taxon>
        <taxon>Arthropoda</taxon>
        <taxon>Hexapoda</taxon>
        <taxon>Insecta</taxon>
        <taxon>Pterygota</taxon>
        <taxon>Neoptera</taxon>
        <taxon>Endopterygota</taxon>
        <taxon>Lepidoptera</taxon>
        <taxon>Glossata</taxon>
        <taxon>Ditrysia</taxon>
        <taxon>Papilionoidea</taxon>
        <taxon>Nymphalidae</taxon>
        <taxon>Nymphalinae</taxon>
        <taxon>Euphydryas</taxon>
    </lineage>
</organism>
<dbReference type="Gene3D" id="3.30.420.10">
    <property type="entry name" value="Ribonuclease H-like superfamily/Ribonuclease H"/>
    <property type="match status" value="1"/>
</dbReference>